<dbReference type="InterPro" id="IPR035930">
    <property type="entry name" value="FomD-like_sf"/>
</dbReference>
<keyword evidence="3" id="KW-0460">Magnesium</keyword>
<dbReference type="PANTHER" id="PTHR39159:SF1">
    <property type="entry name" value="UPF0374 PROTEIN YGAC"/>
    <property type="match status" value="1"/>
</dbReference>
<evidence type="ECO:0000313" key="6">
    <source>
        <dbReference type="Proteomes" id="UP000070355"/>
    </source>
</evidence>
<evidence type="ECO:0000313" key="5">
    <source>
        <dbReference type="EMBL" id="KXB62890.1"/>
    </source>
</evidence>
<reference evidence="6" key="1">
    <citation type="submission" date="2016-01" db="EMBL/GenBank/DDBJ databases">
        <authorList>
            <person name="Mitreva M."/>
            <person name="Pepin K.H."/>
            <person name="Mihindukulasuriya K.A."/>
            <person name="Fulton R."/>
            <person name="Fronick C."/>
            <person name="O'Laughlin M."/>
            <person name="Miner T."/>
            <person name="Herter B."/>
            <person name="Rosa B.A."/>
            <person name="Cordes M."/>
            <person name="Tomlinson C."/>
            <person name="Wollam A."/>
            <person name="Palsikar V.B."/>
            <person name="Mardis E.R."/>
            <person name="Wilson R.K."/>
        </authorList>
    </citation>
    <scope>NUCLEOTIDE SEQUENCE [LARGE SCALE GENOMIC DNA]</scope>
    <source>
        <strain evidence="6">DNF01167</strain>
    </source>
</reference>
<dbReference type="AlphaFoldDB" id="A0A134A5R7"/>
<accession>A0A134A5R7</accession>
<comment type="caution">
    <text evidence="5">The sequence shown here is derived from an EMBL/GenBank/DDBJ whole genome shotgun (WGS) entry which is preliminary data.</text>
</comment>
<evidence type="ECO:0000259" key="4">
    <source>
        <dbReference type="Pfam" id="PF04167"/>
    </source>
</evidence>
<dbReference type="GO" id="GO:0016787">
    <property type="term" value="F:hydrolase activity"/>
    <property type="evidence" value="ECO:0007669"/>
    <property type="project" value="UniProtKB-KW"/>
</dbReference>
<feature type="domain" description="DUF402" evidence="4">
    <location>
        <begin position="26"/>
        <end position="163"/>
    </location>
</feature>
<dbReference type="PIRSF" id="PIRSF028345">
    <property type="entry name" value="UCP028345"/>
    <property type="match status" value="1"/>
</dbReference>
<name>A0A134A5R7_9BACL</name>
<keyword evidence="2" id="KW-0378">Hydrolase</keyword>
<dbReference type="PATRIC" id="fig|1379.3.peg.350"/>
<dbReference type="Pfam" id="PF04167">
    <property type="entry name" value="DUF402"/>
    <property type="match status" value="1"/>
</dbReference>
<sequence length="193" mass="22935">MKGGTMYRGERPKKGDVVKIIAYKHDGSIHRIWHKNVVLEADEQVLILANNRTLVTENDGRTWVTKEVALVYFHNECWFNIICMFREDGVHYYSNLSSPFAYDVDGVKYIDYDLDIKKYPDGKYFLLDEDEYNQNKVRYKYGEKIDKILKYNVNKLQEWIDKNHGAFAPDFADVWLENYEKIMGEDQNVKRKI</sequence>
<keyword evidence="1" id="KW-0479">Metal-binding</keyword>
<evidence type="ECO:0000256" key="1">
    <source>
        <dbReference type="ARBA" id="ARBA00022723"/>
    </source>
</evidence>
<dbReference type="EMBL" id="LSDC01000020">
    <property type="protein sequence ID" value="KXB62890.1"/>
    <property type="molecule type" value="Genomic_DNA"/>
</dbReference>
<dbReference type="NCBIfam" id="NF010183">
    <property type="entry name" value="PRK13662.1"/>
    <property type="match status" value="1"/>
</dbReference>
<dbReference type="InterPro" id="IPR016882">
    <property type="entry name" value="SA1684"/>
</dbReference>
<protein>
    <recommendedName>
        <fullName evidence="4">DUF402 domain-containing protein</fullName>
    </recommendedName>
</protein>
<organism evidence="5 6">
    <name type="scientific">Gemella haemolysans</name>
    <dbReference type="NCBI Taxonomy" id="1379"/>
    <lineage>
        <taxon>Bacteria</taxon>
        <taxon>Bacillati</taxon>
        <taxon>Bacillota</taxon>
        <taxon>Bacilli</taxon>
        <taxon>Bacillales</taxon>
        <taxon>Gemellaceae</taxon>
        <taxon>Gemella</taxon>
    </lineage>
</organism>
<dbReference type="Gene3D" id="2.40.380.10">
    <property type="entry name" value="FomD-like"/>
    <property type="match status" value="1"/>
</dbReference>
<dbReference type="InterPro" id="IPR050212">
    <property type="entry name" value="Ntdp-like"/>
</dbReference>
<evidence type="ECO:0000256" key="3">
    <source>
        <dbReference type="ARBA" id="ARBA00022842"/>
    </source>
</evidence>
<dbReference type="SUPFAM" id="SSF159234">
    <property type="entry name" value="FomD-like"/>
    <property type="match status" value="1"/>
</dbReference>
<dbReference type="PANTHER" id="PTHR39159">
    <property type="match status" value="1"/>
</dbReference>
<dbReference type="Proteomes" id="UP000070355">
    <property type="component" value="Unassembled WGS sequence"/>
</dbReference>
<proteinExistence type="predicted"/>
<dbReference type="GO" id="GO:0046872">
    <property type="term" value="F:metal ion binding"/>
    <property type="evidence" value="ECO:0007669"/>
    <property type="project" value="UniProtKB-KW"/>
</dbReference>
<gene>
    <name evidence="5" type="ORF">HMPREF3186_00355</name>
</gene>
<evidence type="ECO:0000256" key="2">
    <source>
        <dbReference type="ARBA" id="ARBA00022801"/>
    </source>
</evidence>
<dbReference type="STRING" id="1379.HMPREF3186_00355"/>
<dbReference type="InterPro" id="IPR007295">
    <property type="entry name" value="DUF402"/>
</dbReference>